<proteinExistence type="predicted"/>
<keyword evidence="2" id="KW-0812">Transmembrane</keyword>
<feature type="transmembrane region" description="Helical" evidence="2">
    <location>
        <begin position="12"/>
        <end position="36"/>
    </location>
</feature>
<accession>A0A556QJF1</accession>
<organism evidence="3 4">
    <name type="scientific">Rariglobus hedericola</name>
    <dbReference type="NCBI Taxonomy" id="2597822"/>
    <lineage>
        <taxon>Bacteria</taxon>
        <taxon>Pseudomonadati</taxon>
        <taxon>Verrucomicrobiota</taxon>
        <taxon>Opitutia</taxon>
        <taxon>Opitutales</taxon>
        <taxon>Opitutaceae</taxon>
        <taxon>Rariglobus</taxon>
    </lineage>
</organism>
<keyword evidence="2" id="KW-1133">Transmembrane helix</keyword>
<dbReference type="AlphaFoldDB" id="A0A556QJF1"/>
<evidence type="ECO:0000313" key="4">
    <source>
        <dbReference type="Proteomes" id="UP000315648"/>
    </source>
</evidence>
<dbReference type="RefSeq" id="WP_144230504.1">
    <property type="nucleotide sequence ID" value="NZ_CBCRVV010000009.1"/>
</dbReference>
<dbReference type="Proteomes" id="UP000315648">
    <property type="component" value="Unassembled WGS sequence"/>
</dbReference>
<keyword evidence="4" id="KW-1185">Reference proteome</keyword>
<name>A0A556QJF1_9BACT</name>
<reference evidence="3 4" key="1">
    <citation type="submission" date="2019-07" db="EMBL/GenBank/DDBJ databases">
        <title>Description of 53C-WASEF.</title>
        <authorList>
            <person name="Pitt A."/>
            <person name="Hahn M.W."/>
        </authorList>
    </citation>
    <scope>NUCLEOTIDE SEQUENCE [LARGE SCALE GENOMIC DNA]</scope>
    <source>
        <strain evidence="3 4">53C-WASEF</strain>
    </source>
</reference>
<evidence type="ECO:0000256" key="2">
    <source>
        <dbReference type="SAM" id="Phobius"/>
    </source>
</evidence>
<evidence type="ECO:0000256" key="1">
    <source>
        <dbReference type="SAM" id="MobiDB-lite"/>
    </source>
</evidence>
<feature type="compositionally biased region" description="Basic residues" evidence="1">
    <location>
        <begin position="50"/>
        <end position="65"/>
    </location>
</feature>
<sequence length="65" mass="7059">MKIFLFPCLGAFVAGVFVGAGLWFALIVCAAVVVAWHCWLNPSPPDRSSVKHLTHFGPRRRGGGH</sequence>
<comment type="caution">
    <text evidence="3">The sequence shown here is derived from an EMBL/GenBank/DDBJ whole genome shotgun (WGS) entry which is preliminary data.</text>
</comment>
<gene>
    <name evidence="3" type="ORF">FPL22_11520</name>
</gene>
<dbReference type="EMBL" id="VMBG01000002">
    <property type="protein sequence ID" value="TSJ76747.1"/>
    <property type="molecule type" value="Genomic_DNA"/>
</dbReference>
<keyword evidence="2" id="KW-0472">Membrane</keyword>
<protein>
    <submittedName>
        <fullName evidence="3">Uncharacterized protein</fullName>
    </submittedName>
</protein>
<evidence type="ECO:0000313" key="3">
    <source>
        <dbReference type="EMBL" id="TSJ76747.1"/>
    </source>
</evidence>
<feature type="region of interest" description="Disordered" evidence="1">
    <location>
        <begin position="45"/>
        <end position="65"/>
    </location>
</feature>